<protein>
    <submittedName>
        <fullName evidence="1">Uncharacterized protein</fullName>
    </submittedName>
</protein>
<gene>
    <name evidence="1" type="ORF">METZ01_LOCUS498352</name>
</gene>
<sequence length="35" mass="3933">EGDEDGEGTEVYGSDIKKIKEQRIKELAALLNQKK</sequence>
<feature type="non-terminal residue" evidence="1">
    <location>
        <position position="1"/>
    </location>
</feature>
<dbReference type="EMBL" id="UINC01218464">
    <property type="protein sequence ID" value="SVE45498.1"/>
    <property type="molecule type" value="Genomic_DNA"/>
</dbReference>
<dbReference type="AlphaFoldDB" id="A0A383DNR5"/>
<evidence type="ECO:0000313" key="1">
    <source>
        <dbReference type="EMBL" id="SVE45498.1"/>
    </source>
</evidence>
<reference evidence="1" key="1">
    <citation type="submission" date="2018-05" db="EMBL/GenBank/DDBJ databases">
        <authorList>
            <person name="Lanie J.A."/>
            <person name="Ng W.-L."/>
            <person name="Kazmierczak K.M."/>
            <person name="Andrzejewski T.M."/>
            <person name="Davidsen T.M."/>
            <person name="Wayne K.J."/>
            <person name="Tettelin H."/>
            <person name="Glass J.I."/>
            <person name="Rusch D."/>
            <person name="Podicherti R."/>
            <person name="Tsui H.-C.T."/>
            <person name="Winkler M.E."/>
        </authorList>
    </citation>
    <scope>NUCLEOTIDE SEQUENCE</scope>
</reference>
<name>A0A383DNR5_9ZZZZ</name>
<proteinExistence type="predicted"/>
<organism evidence="1">
    <name type="scientific">marine metagenome</name>
    <dbReference type="NCBI Taxonomy" id="408172"/>
    <lineage>
        <taxon>unclassified sequences</taxon>
        <taxon>metagenomes</taxon>
        <taxon>ecological metagenomes</taxon>
    </lineage>
</organism>
<accession>A0A383DNR5</accession>